<dbReference type="PROSITE" id="PS51192">
    <property type="entry name" value="HELICASE_ATP_BIND_1"/>
    <property type="match status" value="1"/>
</dbReference>
<dbReference type="GO" id="GO:0003724">
    <property type="term" value="F:RNA helicase activity"/>
    <property type="evidence" value="ECO:0007669"/>
    <property type="project" value="UniProtKB-EC"/>
</dbReference>
<feature type="compositionally biased region" description="Basic residues" evidence="15">
    <location>
        <begin position="509"/>
        <end position="525"/>
    </location>
</feature>
<dbReference type="EC" id="3.6.4.13" evidence="14"/>
<keyword evidence="20" id="KW-1185">Reference proteome</keyword>
<evidence type="ECO:0000256" key="5">
    <source>
        <dbReference type="ARBA" id="ARBA00022801"/>
    </source>
</evidence>
<dbReference type="InterPro" id="IPR025313">
    <property type="entry name" value="SPB4-like_CTE"/>
</dbReference>
<dbReference type="InParanoid" id="A0A448YPS8"/>
<dbReference type="GO" id="GO:0005524">
    <property type="term" value="F:ATP binding"/>
    <property type="evidence" value="ECO:0007669"/>
    <property type="project" value="UniProtKB-UniRule"/>
</dbReference>
<feature type="domain" description="Helicase ATP-binding" evidence="16">
    <location>
        <begin position="27"/>
        <end position="211"/>
    </location>
</feature>
<comment type="domain">
    <text evidence="14">The Q motif is unique to and characteristic of the DEAD box family of RNA helicases and controls ATP binding and hydrolysis.</text>
</comment>
<dbReference type="EMBL" id="CAACVR010000034">
    <property type="protein sequence ID" value="VEU22934.1"/>
    <property type="molecule type" value="Genomic_DNA"/>
</dbReference>
<dbReference type="Pfam" id="PF00271">
    <property type="entry name" value="Helicase_C"/>
    <property type="match status" value="1"/>
</dbReference>
<comment type="similarity">
    <text evidence="11">Belongs to the DEAD box helicase family. DDX55/SPB4 subfamily.</text>
</comment>
<evidence type="ECO:0000256" key="12">
    <source>
        <dbReference type="PROSITE-ProRule" id="PRU00552"/>
    </source>
</evidence>
<keyword evidence="3" id="KW-0698">rRNA processing</keyword>
<feature type="region of interest" description="Disordered" evidence="15">
    <location>
        <begin position="504"/>
        <end position="580"/>
    </location>
</feature>
<feature type="domain" description="Helicase C-terminal" evidence="17">
    <location>
        <begin position="241"/>
        <end position="404"/>
    </location>
</feature>
<name>A0A448YPS8_BRENA</name>
<dbReference type="SMART" id="SM00490">
    <property type="entry name" value="HELICc"/>
    <property type="match status" value="1"/>
</dbReference>
<dbReference type="GO" id="GO:0016887">
    <property type="term" value="F:ATP hydrolysis activity"/>
    <property type="evidence" value="ECO:0007669"/>
    <property type="project" value="RHEA"/>
</dbReference>
<reference evidence="19 20" key="1">
    <citation type="submission" date="2018-12" db="EMBL/GenBank/DDBJ databases">
        <authorList>
            <person name="Tiukova I."/>
            <person name="Dainat J."/>
        </authorList>
    </citation>
    <scope>NUCLEOTIDE SEQUENCE [LARGE SCALE GENOMIC DNA]</scope>
</reference>
<protein>
    <recommendedName>
        <fullName evidence="14">ATP-dependent RNA helicase</fullName>
        <ecNumber evidence="14">3.6.4.13</ecNumber>
    </recommendedName>
</protein>
<evidence type="ECO:0000259" key="18">
    <source>
        <dbReference type="PROSITE" id="PS51195"/>
    </source>
</evidence>
<evidence type="ECO:0000256" key="8">
    <source>
        <dbReference type="ARBA" id="ARBA00022884"/>
    </source>
</evidence>
<dbReference type="SMART" id="SM00487">
    <property type="entry name" value="DEXDc"/>
    <property type="match status" value="1"/>
</dbReference>
<keyword evidence="7 13" id="KW-0067">ATP-binding</keyword>
<dbReference type="InterPro" id="IPR001650">
    <property type="entry name" value="Helicase_C-like"/>
</dbReference>
<dbReference type="PROSITE" id="PS00039">
    <property type="entry name" value="DEAD_ATP_HELICASE"/>
    <property type="match status" value="1"/>
</dbReference>
<evidence type="ECO:0000259" key="16">
    <source>
        <dbReference type="PROSITE" id="PS51192"/>
    </source>
</evidence>
<keyword evidence="10" id="KW-0539">Nucleus</keyword>
<evidence type="ECO:0000256" key="3">
    <source>
        <dbReference type="ARBA" id="ARBA00022552"/>
    </source>
</evidence>
<organism evidence="19 20">
    <name type="scientific">Brettanomyces naardenensis</name>
    <name type="common">Yeast</name>
    <dbReference type="NCBI Taxonomy" id="13370"/>
    <lineage>
        <taxon>Eukaryota</taxon>
        <taxon>Fungi</taxon>
        <taxon>Dikarya</taxon>
        <taxon>Ascomycota</taxon>
        <taxon>Saccharomycotina</taxon>
        <taxon>Pichiomycetes</taxon>
        <taxon>Pichiales</taxon>
        <taxon>Pichiaceae</taxon>
        <taxon>Brettanomyces</taxon>
    </lineage>
</organism>
<dbReference type="Proteomes" id="UP000290900">
    <property type="component" value="Unassembled WGS sequence"/>
</dbReference>
<evidence type="ECO:0000256" key="6">
    <source>
        <dbReference type="ARBA" id="ARBA00022806"/>
    </source>
</evidence>
<accession>A0A448YPS8</accession>
<evidence type="ECO:0000313" key="19">
    <source>
        <dbReference type="EMBL" id="VEU22934.1"/>
    </source>
</evidence>
<dbReference type="InterPro" id="IPR000629">
    <property type="entry name" value="RNA-helicase_DEAD-box_CS"/>
</dbReference>
<dbReference type="CDD" id="cd17960">
    <property type="entry name" value="DEADc_DDX55"/>
    <property type="match status" value="1"/>
</dbReference>
<keyword evidence="4 13" id="KW-0547">Nucleotide-binding</keyword>
<dbReference type="Pfam" id="PF13959">
    <property type="entry name" value="CTE_SPB4"/>
    <property type="match status" value="1"/>
</dbReference>
<dbReference type="Pfam" id="PF00270">
    <property type="entry name" value="DEAD"/>
    <property type="match status" value="1"/>
</dbReference>
<dbReference type="PROSITE" id="PS51194">
    <property type="entry name" value="HELICASE_CTER"/>
    <property type="match status" value="1"/>
</dbReference>
<feature type="compositionally biased region" description="Acidic residues" evidence="15">
    <location>
        <begin position="564"/>
        <end position="577"/>
    </location>
</feature>
<dbReference type="STRING" id="13370.A0A448YPS8"/>
<feature type="short sequence motif" description="Q motif" evidence="12">
    <location>
        <begin position="1"/>
        <end position="24"/>
    </location>
</feature>
<evidence type="ECO:0000256" key="11">
    <source>
        <dbReference type="ARBA" id="ARBA00038002"/>
    </source>
</evidence>
<comment type="catalytic activity">
    <reaction evidence="14">
        <text>ATP + H2O = ADP + phosphate + H(+)</text>
        <dbReference type="Rhea" id="RHEA:13065"/>
        <dbReference type="ChEBI" id="CHEBI:15377"/>
        <dbReference type="ChEBI" id="CHEBI:15378"/>
        <dbReference type="ChEBI" id="CHEBI:30616"/>
        <dbReference type="ChEBI" id="CHEBI:43474"/>
        <dbReference type="ChEBI" id="CHEBI:456216"/>
        <dbReference type="EC" id="3.6.4.13"/>
    </reaction>
</comment>
<dbReference type="InterPro" id="IPR027417">
    <property type="entry name" value="P-loop_NTPase"/>
</dbReference>
<evidence type="ECO:0000256" key="13">
    <source>
        <dbReference type="RuleBase" id="RU000492"/>
    </source>
</evidence>
<dbReference type="Pfam" id="PF23681">
    <property type="entry name" value="CTT_SPB4"/>
    <property type="match status" value="1"/>
</dbReference>
<keyword evidence="5 13" id="KW-0378">Hydrolase</keyword>
<comment type="function">
    <text evidence="14">RNA helicase.</text>
</comment>
<feature type="domain" description="DEAD-box RNA helicase Q" evidence="18">
    <location>
        <begin position="1"/>
        <end position="24"/>
    </location>
</feature>
<dbReference type="Gene3D" id="3.40.50.300">
    <property type="entry name" value="P-loop containing nucleotide triphosphate hydrolases"/>
    <property type="match status" value="2"/>
</dbReference>
<dbReference type="InterPro" id="IPR056330">
    <property type="entry name" value="CTT_SPB4"/>
</dbReference>
<dbReference type="PROSITE" id="PS51195">
    <property type="entry name" value="Q_MOTIF"/>
    <property type="match status" value="1"/>
</dbReference>
<dbReference type="InterPro" id="IPR011545">
    <property type="entry name" value="DEAD/DEAH_box_helicase_dom"/>
</dbReference>
<keyword evidence="6 13" id="KW-0347">Helicase</keyword>
<evidence type="ECO:0000313" key="20">
    <source>
        <dbReference type="Proteomes" id="UP000290900"/>
    </source>
</evidence>
<evidence type="ECO:0000256" key="7">
    <source>
        <dbReference type="ARBA" id="ARBA00022840"/>
    </source>
</evidence>
<dbReference type="InterPro" id="IPR014001">
    <property type="entry name" value="Helicase_ATP-bd"/>
</dbReference>
<proteinExistence type="inferred from homology"/>
<dbReference type="GO" id="GO:0005730">
    <property type="term" value="C:nucleolus"/>
    <property type="evidence" value="ECO:0007669"/>
    <property type="project" value="UniProtKB-SubCell"/>
</dbReference>
<comment type="subcellular location">
    <subcellularLocation>
        <location evidence="1">Nucleus</location>
        <location evidence="1">Nucleolus</location>
    </subcellularLocation>
</comment>
<gene>
    <name evidence="19" type="ORF">BRENAR_LOCUS3665</name>
</gene>
<feature type="compositionally biased region" description="Basic and acidic residues" evidence="15">
    <location>
        <begin position="554"/>
        <end position="563"/>
    </location>
</feature>
<keyword evidence="2" id="KW-0690">Ribosome biogenesis</keyword>
<evidence type="ECO:0000259" key="17">
    <source>
        <dbReference type="PROSITE" id="PS51194"/>
    </source>
</evidence>
<dbReference type="AlphaFoldDB" id="A0A448YPS8"/>
<evidence type="ECO:0000256" key="1">
    <source>
        <dbReference type="ARBA" id="ARBA00004604"/>
    </source>
</evidence>
<feature type="compositionally biased region" description="Basic and acidic residues" evidence="15">
    <location>
        <begin position="535"/>
        <end position="547"/>
    </location>
</feature>
<dbReference type="SUPFAM" id="SSF52540">
    <property type="entry name" value="P-loop containing nucleoside triphosphate hydrolases"/>
    <property type="match status" value="1"/>
</dbReference>
<evidence type="ECO:0000256" key="15">
    <source>
        <dbReference type="SAM" id="MobiDB-lite"/>
    </source>
</evidence>
<sequence>MSIQPWIKDALTSLGFSQLTPVQTSTIPLLSQNKDVVVQAVTGSGKTLAFVIPVLEKISKIYREDGLSRSHFGALVLSPTRELASQTAKVFDSILELQPENCPHIKTQLLVGSVQSLQEDLQRFLTDKPQILVGTPGRVYEFLSSSSVNTSSCEILILDEADKLLDVSFLATTEAIVRFLPRQRRTGLFSATISDAGDDIFKTGMTNPVKITVKSSSLPEEDSSVPTNLGLFYMVLKPEMKLKVLLELLTKYRYHKTIVYFPTCTGVTYFYSMFENLIREIGKKEGIDIPISLFSLHGKLEAKPRLRTLTKFAESTTEKSVLFTTDVAARGLDIPDVDLVIQVDPPTDPAMFLHRSGRTGRANKVGKAIAMLNEGREEDYVGFMAVKEVTLEQMEVPSISTDFSEWYDKTFRKWQLMDRVRYDHAVRSYVGYVRYYSKHVASSIFRIRGLDYVSLAKMYGLTRLPKMPENKYVENFPEGGFIDHSIDFDRYKYADKVKEATRVQELRTQMRKRERKEKSLKKKGQEKKNSSWSDKTGKKETKAERREKMKRRREAVEAKIKEDGEGEAEDGDGEEDWKEVVLESKRKKRGVIEGEYDL</sequence>
<dbReference type="InterPro" id="IPR014014">
    <property type="entry name" value="RNA_helicase_DEAD_Q_motif"/>
</dbReference>
<dbReference type="FunCoup" id="A0A448YPS8">
    <property type="interactions" value="1218"/>
</dbReference>
<dbReference type="OrthoDB" id="7396459at2759"/>
<evidence type="ECO:0000256" key="9">
    <source>
        <dbReference type="ARBA" id="ARBA00023054"/>
    </source>
</evidence>
<dbReference type="CDD" id="cd18787">
    <property type="entry name" value="SF2_C_DEAD"/>
    <property type="match status" value="1"/>
</dbReference>
<keyword evidence="8 14" id="KW-0694">RNA-binding</keyword>
<dbReference type="GO" id="GO:0006364">
    <property type="term" value="P:rRNA processing"/>
    <property type="evidence" value="ECO:0007669"/>
    <property type="project" value="UniProtKB-KW"/>
</dbReference>
<evidence type="ECO:0000256" key="14">
    <source>
        <dbReference type="RuleBase" id="RU365068"/>
    </source>
</evidence>
<evidence type="ECO:0000256" key="10">
    <source>
        <dbReference type="ARBA" id="ARBA00023242"/>
    </source>
</evidence>
<dbReference type="SMART" id="SM01178">
    <property type="entry name" value="DUF4217"/>
    <property type="match status" value="1"/>
</dbReference>
<evidence type="ECO:0000256" key="4">
    <source>
        <dbReference type="ARBA" id="ARBA00022741"/>
    </source>
</evidence>
<evidence type="ECO:0000256" key="2">
    <source>
        <dbReference type="ARBA" id="ARBA00022517"/>
    </source>
</evidence>
<dbReference type="PANTHER" id="PTHR24031">
    <property type="entry name" value="RNA HELICASE"/>
    <property type="match status" value="1"/>
</dbReference>
<keyword evidence="9" id="KW-0175">Coiled coil</keyword>
<dbReference type="GO" id="GO:0003723">
    <property type="term" value="F:RNA binding"/>
    <property type="evidence" value="ECO:0007669"/>
    <property type="project" value="UniProtKB-UniRule"/>
</dbReference>